<protein>
    <submittedName>
        <fullName evidence="2">Uncharacterized protein</fullName>
    </submittedName>
</protein>
<evidence type="ECO:0000256" key="1">
    <source>
        <dbReference type="SAM" id="MobiDB-lite"/>
    </source>
</evidence>
<sequence>MAPRLCSTAFSALVPEKPGSAERREIEAGAIPPPRPRPACGTSQIPTEPLTRESFIDESNHPSTWHDEVYRPDSAEWPRLWSRLQLGQPLTGTVAWVPRPGAIGVGVDLGLPVGGFVDVLHLPLDRARWPAKGTTTDFTIWWMDERPQIRLMPADPRYRREDFDDWVRHQNTVAAKVFLTGGTGTPG</sequence>
<evidence type="ECO:0000313" key="3">
    <source>
        <dbReference type="Proteomes" id="UP000546324"/>
    </source>
</evidence>
<keyword evidence="3" id="KW-1185">Reference proteome</keyword>
<organism evidence="2 3">
    <name type="scientific">Actinomadura coerulea</name>
    <dbReference type="NCBI Taxonomy" id="46159"/>
    <lineage>
        <taxon>Bacteria</taxon>
        <taxon>Bacillati</taxon>
        <taxon>Actinomycetota</taxon>
        <taxon>Actinomycetes</taxon>
        <taxon>Streptosporangiales</taxon>
        <taxon>Thermomonosporaceae</taxon>
        <taxon>Actinomadura</taxon>
    </lineage>
</organism>
<gene>
    <name evidence="2" type="ORF">BKA00_007214</name>
</gene>
<dbReference type="Proteomes" id="UP000546324">
    <property type="component" value="Unassembled WGS sequence"/>
</dbReference>
<feature type="region of interest" description="Disordered" evidence="1">
    <location>
        <begin position="17"/>
        <end position="43"/>
    </location>
</feature>
<dbReference type="AlphaFoldDB" id="A0A7X0G852"/>
<proteinExistence type="predicted"/>
<comment type="caution">
    <text evidence="2">The sequence shown here is derived from an EMBL/GenBank/DDBJ whole genome shotgun (WGS) entry which is preliminary data.</text>
</comment>
<name>A0A7X0G852_9ACTN</name>
<evidence type="ECO:0000313" key="2">
    <source>
        <dbReference type="EMBL" id="MBB6400300.1"/>
    </source>
</evidence>
<reference evidence="2 3" key="1">
    <citation type="submission" date="2020-08" db="EMBL/GenBank/DDBJ databases">
        <title>Sequencing the genomes of 1000 actinobacteria strains.</title>
        <authorList>
            <person name="Klenk H.-P."/>
        </authorList>
    </citation>
    <scope>NUCLEOTIDE SEQUENCE [LARGE SCALE GENOMIC DNA]</scope>
    <source>
        <strain evidence="2 3">DSM 43675</strain>
    </source>
</reference>
<accession>A0A7X0G852</accession>
<dbReference type="EMBL" id="JACHMQ010000001">
    <property type="protein sequence ID" value="MBB6400300.1"/>
    <property type="molecule type" value="Genomic_DNA"/>
</dbReference>